<proteinExistence type="inferred from homology"/>
<reference evidence="5" key="1">
    <citation type="submission" date="2023-07" db="EMBL/GenBank/DDBJ databases">
        <title>Chromosome-level genome assembly of Artemia franciscana.</title>
        <authorList>
            <person name="Jo E."/>
        </authorList>
    </citation>
    <scope>NUCLEOTIDE SEQUENCE</scope>
    <source>
        <tissue evidence="5">Whole body</tissue>
    </source>
</reference>
<feature type="compositionally biased region" description="Polar residues" evidence="2">
    <location>
        <begin position="89"/>
        <end position="98"/>
    </location>
</feature>
<organism evidence="5 6">
    <name type="scientific">Artemia franciscana</name>
    <name type="common">Brine shrimp</name>
    <name type="synonym">Artemia sanfranciscana</name>
    <dbReference type="NCBI Taxonomy" id="6661"/>
    <lineage>
        <taxon>Eukaryota</taxon>
        <taxon>Metazoa</taxon>
        <taxon>Ecdysozoa</taxon>
        <taxon>Arthropoda</taxon>
        <taxon>Crustacea</taxon>
        <taxon>Branchiopoda</taxon>
        <taxon>Anostraca</taxon>
        <taxon>Artemiidae</taxon>
        <taxon>Artemia</taxon>
    </lineage>
</organism>
<dbReference type="GO" id="GO:0006730">
    <property type="term" value="P:one-carbon metabolic process"/>
    <property type="evidence" value="ECO:0007669"/>
    <property type="project" value="TreeGrafter"/>
</dbReference>
<sequence length="349" mass="38211">MQCITIIIFVLRTAYASWDVWWTYDGISGASFWNVNPMWKICSEGKQQSPIDIIPKNLLFDPALKSLYIGKQTVSGSLRNTGQTLLFQPSKSHSSISGTGHHPGSPGANKGFLSRQSSLSFPMSGGMNARNLDQTTPPVNITGGPLAYSYQIEEVTIHFGTDNDHGSEHKIDGNVFPAEIQIYGYNADLYRNGSEASHRPNGLVGVSILVQIGEVTNPELQTFTGALSQIPYAGMSADVSVSLRGLLPSTDHFVTYEGSTTHPGCWETVTWIVFNRPIYITKQELSSLRSLNSGNATNPKGAIAGNIRPLQRLNSRTVRTNIDFHSAKEKGCPTMKYETSYKATRSSFP</sequence>
<dbReference type="InterPro" id="IPR036398">
    <property type="entry name" value="CA_dom_sf"/>
</dbReference>
<evidence type="ECO:0000256" key="2">
    <source>
        <dbReference type="SAM" id="MobiDB-lite"/>
    </source>
</evidence>
<protein>
    <recommendedName>
        <fullName evidence="4">Alpha-carbonic anhydrase domain-containing protein</fullName>
    </recommendedName>
</protein>
<dbReference type="Proteomes" id="UP001187531">
    <property type="component" value="Unassembled WGS sequence"/>
</dbReference>
<dbReference type="PROSITE" id="PS51144">
    <property type="entry name" value="ALPHA_CA_2"/>
    <property type="match status" value="1"/>
</dbReference>
<accession>A0AA88HIP1</accession>
<dbReference type="SMART" id="SM01057">
    <property type="entry name" value="Carb_anhydrase"/>
    <property type="match status" value="1"/>
</dbReference>
<evidence type="ECO:0000313" key="5">
    <source>
        <dbReference type="EMBL" id="KAK2712750.1"/>
    </source>
</evidence>
<dbReference type="AlphaFoldDB" id="A0AA88HIP1"/>
<keyword evidence="3" id="KW-0732">Signal</keyword>
<dbReference type="GO" id="GO:0008270">
    <property type="term" value="F:zinc ion binding"/>
    <property type="evidence" value="ECO:0007669"/>
    <property type="project" value="InterPro"/>
</dbReference>
<evidence type="ECO:0000256" key="3">
    <source>
        <dbReference type="SAM" id="SignalP"/>
    </source>
</evidence>
<evidence type="ECO:0000256" key="1">
    <source>
        <dbReference type="ARBA" id="ARBA00010718"/>
    </source>
</evidence>
<keyword evidence="6" id="KW-1185">Reference proteome</keyword>
<dbReference type="GO" id="GO:0004089">
    <property type="term" value="F:carbonate dehydratase activity"/>
    <property type="evidence" value="ECO:0007669"/>
    <property type="project" value="InterPro"/>
</dbReference>
<dbReference type="SUPFAM" id="SSF51069">
    <property type="entry name" value="Carbonic anhydrase"/>
    <property type="match status" value="1"/>
</dbReference>
<comment type="similarity">
    <text evidence="1">Belongs to the alpha-carbonic anhydrase family.</text>
</comment>
<dbReference type="PANTHER" id="PTHR18952:SF228">
    <property type="entry name" value="CARBONIC ANHYDRASE-RELATED PROTEIN A, ISOFORM B"/>
    <property type="match status" value="1"/>
</dbReference>
<evidence type="ECO:0000313" key="6">
    <source>
        <dbReference type="Proteomes" id="UP001187531"/>
    </source>
</evidence>
<feature type="chain" id="PRO_5041719282" description="Alpha-carbonic anhydrase domain-containing protein" evidence="3">
    <location>
        <begin position="17"/>
        <end position="349"/>
    </location>
</feature>
<feature type="signal peptide" evidence="3">
    <location>
        <begin position="1"/>
        <end position="16"/>
    </location>
</feature>
<dbReference type="Pfam" id="PF00194">
    <property type="entry name" value="Carb_anhydrase"/>
    <property type="match status" value="2"/>
</dbReference>
<name>A0AA88HIP1_ARTSF</name>
<gene>
    <name evidence="5" type="ORF">QYM36_011444</name>
</gene>
<dbReference type="EMBL" id="JAVRJZ010000015">
    <property type="protein sequence ID" value="KAK2712750.1"/>
    <property type="molecule type" value="Genomic_DNA"/>
</dbReference>
<feature type="domain" description="Alpha-carbonic anhydrase" evidence="4">
    <location>
        <begin position="20"/>
        <end position="322"/>
    </location>
</feature>
<dbReference type="InterPro" id="IPR001148">
    <property type="entry name" value="CA_dom"/>
</dbReference>
<dbReference type="InterPro" id="IPR023561">
    <property type="entry name" value="Carbonic_anhydrase_a-class"/>
</dbReference>
<dbReference type="Gene3D" id="3.10.200.10">
    <property type="entry name" value="Alpha carbonic anhydrase"/>
    <property type="match status" value="1"/>
</dbReference>
<evidence type="ECO:0000259" key="4">
    <source>
        <dbReference type="PROSITE" id="PS51144"/>
    </source>
</evidence>
<feature type="region of interest" description="Disordered" evidence="2">
    <location>
        <begin position="89"/>
        <end position="111"/>
    </location>
</feature>
<dbReference type="PANTHER" id="PTHR18952">
    <property type="entry name" value="CARBONIC ANHYDRASE"/>
    <property type="match status" value="1"/>
</dbReference>
<comment type="caution">
    <text evidence="5">The sequence shown here is derived from an EMBL/GenBank/DDBJ whole genome shotgun (WGS) entry which is preliminary data.</text>
</comment>